<keyword evidence="1" id="KW-1133">Transmembrane helix</keyword>
<dbReference type="AlphaFoldDB" id="A0A9D9GXU9"/>
<reference evidence="3" key="1">
    <citation type="submission" date="2020-10" db="EMBL/GenBank/DDBJ databases">
        <authorList>
            <person name="Gilroy R."/>
        </authorList>
    </citation>
    <scope>NUCLEOTIDE SEQUENCE</scope>
    <source>
        <strain evidence="3">15467</strain>
    </source>
</reference>
<evidence type="ECO:0000313" key="3">
    <source>
        <dbReference type="EMBL" id="MBO8428764.1"/>
    </source>
</evidence>
<feature type="transmembrane region" description="Helical" evidence="1">
    <location>
        <begin position="242"/>
        <end position="263"/>
    </location>
</feature>
<keyword evidence="3" id="KW-0482">Metalloprotease</keyword>
<keyword evidence="3" id="KW-0645">Protease</keyword>
<keyword evidence="1" id="KW-0472">Membrane</keyword>
<comment type="caution">
    <text evidence="3">The sequence shown here is derived from an EMBL/GenBank/DDBJ whole genome shotgun (WGS) entry which is preliminary data.</text>
</comment>
<keyword evidence="1" id="KW-0812">Transmembrane</keyword>
<gene>
    <name evidence="3" type="ORF">IAC68_02380</name>
</gene>
<sequence>MFRNISCFLPTFGQCWIIVFLIVVAGSLLGLPFLLVSGNALVSYVIPFLPAFIYVLIKGRAAGRKPDAPCVPLDRKIRSSMPALCAVAFLLALATLLLSVIILEPFSSLVEIPDYLIDNLYGAILEDPLWNVLSVVIAAPLLEEFFIRGIMLRGMLQRMSAAKAITWSAFIFALIHLNLYQALGAFVIGLFIGWVYYRSGSLLFAILIHFVNNSFSAAMLFLFPEMELDTTLLEIVSENFGIFSYILLYILSAALFVTIIRILNRFFNNAKKEKEVISA</sequence>
<name>A0A9D9GXU9_9BACT</name>
<dbReference type="InterPro" id="IPR003675">
    <property type="entry name" value="Rce1/LyrA-like_dom"/>
</dbReference>
<evidence type="ECO:0000256" key="1">
    <source>
        <dbReference type="SAM" id="Phobius"/>
    </source>
</evidence>
<dbReference type="Pfam" id="PF02517">
    <property type="entry name" value="Rce1-like"/>
    <property type="match status" value="1"/>
</dbReference>
<reference evidence="3" key="2">
    <citation type="journal article" date="2021" name="PeerJ">
        <title>Extensive microbial diversity within the chicken gut microbiome revealed by metagenomics and culture.</title>
        <authorList>
            <person name="Gilroy R."/>
            <person name="Ravi A."/>
            <person name="Getino M."/>
            <person name="Pursley I."/>
            <person name="Horton D.L."/>
            <person name="Alikhan N.F."/>
            <person name="Baker D."/>
            <person name="Gharbi K."/>
            <person name="Hall N."/>
            <person name="Watson M."/>
            <person name="Adriaenssens E.M."/>
            <person name="Foster-Nyarko E."/>
            <person name="Jarju S."/>
            <person name="Secka A."/>
            <person name="Antonio M."/>
            <person name="Oren A."/>
            <person name="Chaudhuri R.R."/>
            <person name="La Ragione R."/>
            <person name="Hildebrand F."/>
            <person name="Pallen M.J."/>
        </authorList>
    </citation>
    <scope>NUCLEOTIDE SEQUENCE</scope>
    <source>
        <strain evidence="3">15467</strain>
    </source>
</reference>
<dbReference type="GO" id="GO:0008237">
    <property type="term" value="F:metallopeptidase activity"/>
    <property type="evidence" value="ECO:0007669"/>
    <property type="project" value="UniProtKB-KW"/>
</dbReference>
<feature type="transmembrane region" description="Helical" evidence="1">
    <location>
        <begin position="181"/>
        <end position="197"/>
    </location>
</feature>
<dbReference type="PANTHER" id="PTHR36435:SF1">
    <property type="entry name" value="CAAX AMINO TERMINAL PROTEASE FAMILY PROTEIN"/>
    <property type="match status" value="1"/>
</dbReference>
<proteinExistence type="predicted"/>
<feature type="transmembrane region" description="Helical" evidence="1">
    <location>
        <begin position="12"/>
        <end position="35"/>
    </location>
</feature>
<feature type="transmembrane region" description="Helical" evidence="1">
    <location>
        <begin position="83"/>
        <end position="103"/>
    </location>
</feature>
<accession>A0A9D9GXU9</accession>
<dbReference type="EMBL" id="JADINB010000056">
    <property type="protein sequence ID" value="MBO8428764.1"/>
    <property type="molecule type" value="Genomic_DNA"/>
</dbReference>
<dbReference type="GO" id="GO:0080120">
    <property type="term" value="P:CAAX-box protein maturation"/>
    <property type="evidence" value="ECO:0007669"/>
    <property type="project" value="UniProtKB-ARBA"/>
</dbReference>
<keyword evidence="3" id="KW-0378">Hydrolase</keyword>
<dbReference type="PANTHER" id="PTHR36435">
    <property type="entry name" value="SLR1288 PROTEIN"/>
    <property type="match status" value="1"/>
</dbReference>
<evidence type="ECO:0000313" key="4">
    <source>
        <dbReference type="Proteomes" id="UP000823635"/>
    </source>
</evidence>
<dbReference type="Proteomes" id="UP000823635">
    <property type="component" value="Unassembled WGS sequence"/>
</dbReference>
<feature type="transmembrane region" description="Helical" evidence="1">
    <location>
        <begin position="41"/>
        <end position="57"/>
    </location>
</feature>
<organism evidence="3 4">
    <name type="scientific">Candidatus Egerieousia excrementavium</name>
    <dbReference type="NCBI Taxonomy" id="2840778"/>
    <lineage>
        <taxon>Bacteria</taxon>
        <taxon>Pseudomonadati</taxon>
        <taxon>Bacteroidota</taxon>
        <taxon>Bacteroidia</taxon>
        <taxon>Bacteroidales</taxon>
        <taxon>Candidatus Egerieousia</taxon>
    </lineage>
</organism>
<protein>
    <submittedName>
        <fullName evidence="3">CPBP family intramembrane metalloprotease</fullName>
    </submittedName>
</protein>
<feature type="transmembrane region" description="Helical" evidence="1">
    <location>
        <begin position="202"/>
        <end position="222"/>
    </location>
</feature>
<dbReference type="GO" id="GO:0004175">
    <property type="term" value="F:endopeptidase activity"/>
    <property type="evidence" value="ECO:0007669"/>
    <property type="project" value="UniProtKB-ARBA"/>
</dbReference>
<feature type="domain" description="CAAX prenyl protease 2/Lysostaphin resistance protein A-like" evidence="2">
    <location>
        <begin position="128"/>
        <end position="214"/>
    </location>
</feature>
<evidence type="ECO:0000259" key="2">
    <source>
        <dbReference type="Pfam" id="PF02517"/>
    </source>
</evidence>
<dbReference type="InterPro" id="IPR052710">
    <property type="entry name" value="CAAX_protease"/>
</dbReference>